<name>A0A8X6FMA4_TRICU</name>
<accession>A0A8X6FMA4</accession>
<evidence type="ECO:0000313" key="2">
    <source>
        <dbReference type="Proteomes" id="UP000887116"/>
    </source>
</evidence>
<dbReference type="EMBL" id="BMAO01012819">
    <property type="protein sequence ID" value="GFQ84172.1"/>
    <property type="molecule type" value="Genomic_DNA"/>
</dbReference>
<gene>
    <name evidence="1" type="primary">AVEN_261793_1</name>
    <name evidence="1" type="ORF">TNCT_265201</name>
</gene>
<protein>
    <submittedName>
        <fullName evidence="1">Uncharacterized protein</fullName>
    </submittedName>
</protein>
<evidence type="ECO:0000313" key="1">
    <source>
        <dbReference type="EMBL" id="GFQ84172.1"/>
    </source>
</evidence>
<dbReference type="Proteomes" id="UP000887116">
    <property type="component" value="Unassembled WGS sequence"/>
</dbReference>
<organism evidence="1 2">
    <name type="scientific">Trichonephila clavata</name>
    <name type="common">Joro spider</name>
    <name type="synonym">Nephila clavata</name>
    <dbReference type="NCBI Taxonomy" id="2740835"/>
    <lineage>
        <taxon>Eukaryota</taxon>
        <taxon>Metazoa</taxon>
        <taxon>Ecdysozoa</taxon>
        <taxon>Arthropoda</taxon>
        <taxon>Chelicerata</taxon>
        <taxon>Arachnida</taxon>
        <taxon>Araneae</taxon>
        <taxon>Araneomorphae</taxon>
        <taxon>Entelegynae</taxon>
        <taxon>Araneoidea</taxon>
        <taxon>Nephilidae</taxon>
        <taxon>Trichonephila</taxon>
    </lineage>
</organism>
<dbReference type="AlphaFoldDB" id="A0A8X6FMA4"/>
<proteinExistence type="predicted"/>
<keyword evidence="2" id="KW-1185">Reference proteome</keyword>
<comment type="caution">
    <text evidence="1">The sequence shown here is derived from an EMBL/GenBank/DDBJ whole genome shotgun (WGS) entry which is preliminary data.</text>
</comment>
<reference evidence="1" key="1">
    <citation type="submission" date="2020-07" db="EMBL/GenBank/DDBJ databases">
        <title>Multicomponent nature underlies the extraordinary mechanical properties of spider dragline silk.</title>
        <authorList>
            <person name="Kono N."/>
            <person name="Nakamura H."/>
            <person name="Mori M."/>
            <person name="Yoshida Y."/>
            <person name="Ohtoshi R."/>
            <person name="Malay A.D."/>
            <person name="Moran D.A.P."/>
            <person name="Tomita M."/>
            <person name="Numata K."/>
            <person name="Arakawa K."/>
        </authorList>
    </citation>
    <scope>NUCLEOTIDE SEQUENCE</scope>
</reference>
<sequence length="205" mass="23966">MALEYKALVLDLLSKHKYPVLQKFVVMDIHYKMIPVDSPSYVVHSFDRRTHDPMHELIQHSSPYHLSYLVGNENHFHVHEVDQLLTDALPIDCQRIKLGRSYVDAIRNDTSDTFEEELYHFITLLNFNLPQYAPLLGFNLMECTRLLPQFLRLWAYDYDSVPVSRVPIPPDLRSCLDLPNVAVYFLFVCCEDNWLLAHPDLSCCL</sequence>